<geneLocation type="chloroplast" evidence="8"/>
<keyword evidence="8" id="KW-0934">Plastid</keyword>
<comment type="similarity">
    <text evidence="7">Belongs to the Psb30/Ycf12 family.</text>
</comment>
<dbReference type="EMBL" id="FJ493497">
    <property type="protein sequence ID" value="ACK36897.1"/>
    <property type="molecule type" value="Genomic_DNA"/>
</dbReference>
<dbReference type="NCBIfam" id="NF010239">
    <property type="entry name" value="PRK13686.1"/>
    <property type="match status" value="1"/>
</dbReference>
<keyword evidence="8" id="KW-0150">Chloroplast</keyword>
<dbReference type="Pfam" id="PF05969">
    <property type="entry name" value="PSII_Ycf12"/>
    <property type="match status" value="1"/>
</dbReference>
<dbReference type="GO" id="GO:0009523">
    <property type="term" value="C:photosystem II"/>
    <property type="evidence" value="ECO:0007669"/>
    <property type="project" value="UniProtKB-KW"/>
</dbReference>
<keyword evidence="3 7" id="KW-0812">Transmembrane</keyword>
<proteinExistence type="inferred from homology"/>
<sequence length="33" mass="3451">MNLELVAQLVSLFLILGAGPIVVVLLFARGGNL</sequence>
<dbReference type="RefSeq" id="YP_002601043.1">
    <property type="nucleotide sequence ID" value="NC_012101.1"/>
</dbReference>
<keyword evidence="4 7" id="KW-1133">Transmembrane helix</keyword>
<evidence type="ECO:0000256" key="6">
    <source>
        <dbReference type="ARBA" id="ARBA00023276"/>
    </source>
</evidence>
<comment type="subunit">
    <text evidence="7">PSII is composed of 1 copy each of membrane proteins PsbA, PsbB, PsbC, PsbD, PsbE, PsbF, PsbH, PsbI, PsbJ, PsbK, PsbL, PsbM, PsbT, PsbX, PsbY, PsbZ, Psb30/Ycf12, peripheral proteins of the oxygen-evolving complex and a large number of cofactors. It forms dimeric complexes.</text>
</comment>
<keyword evidence="5 7" id="KW-0472">Membrane</keyword>
<evidence type="ECO:0000256" key="2">
    <source>
        <dbReference type="ARBA" id="ARBA00022531"/>
    </source>
</evidence>
<keyword evidence="6 7" id="KW-0604">Photosystem II</keyword>
<feature type="transmembrane region" description="Helical" evidence="7">
    <location>
        <begin position="6"/>
        <end position="28"/>
    </location>
</feature>
<evidence type="ECO:0000256" key="1">
    <source>
        <dbReference type="ARBA" id="ARBA00004167"/>
    </source>
</evidence>
<reference evidence="8" key="1">
    <citation type="journal article" date="2006" name="BMC Biol.">
        <title>The complete chloroplast DNA sequence of the green alga Oltmannsiellopsis viridis reveals a distinctive quadripartite architecture in the chloroplast genome of early diverging ulvophytes.</title>
        <authorList>
            <person name="Pombert J.F."/>
            <person name="Lemieux C."/>
            <person name="Turmel M."/>
        </authorList>
    </citation>
    <scope>NUCLEOTIDE SEQUENCE</scope>
</reference>
<organism evidence="8">
    <name type="scientific">Monomastix sp. (strain OKE-1)</name>
    <dbReference type="NCBI Taxonomy" id="141716"/>
    <lineage>
        <taxon>Eukaryota</taxon>
        <taxon>Viridiplantae</taxon>
        <taxon>Chlorophyta</taxon>
        <taxon>Mamiellophyceae</taxon>
        <taxon>Monomastigales</taxon>
        <taxon>Monomastigaceae</taxon>
        <taxon>Monomastix</taxon>
    </lineage>
</organism>
<accession>C0JWN8</accession>
<evidence type="ECO:0000256" key="4">
    <source>
        <dbReference type="ARBA" id="ARBA00022989"/>
    </source>
</evidence>
<comment type="function">
    <text evidence="7">A core subunit of photosystem II (PSII), probably helps stabilize the reaction center.</text>
</comment>
<evidence type="ECO:0000256" key="3">
    <source>
        <dbReference type="ARBA" id="ARBA00022692"/>
    </source>
</evidence>
<dbReference type="GeneID" id="7441169"/>
<gene>
    <name evidence="7 8" type="primary">ycf12</name>
    <name evidence="7" type="synonym">psb30</name>
</gene>
<keyword evidence="2 7" id="KW-0602">Photosynthesis</keyword>
<keyword evidence="7" id="KW-0793">Thylakoid</keyword>
<dbReference type="GO" id="GO:0015979">
    <property type="term" value="P:photosynthesis"/>
    <property type="evidence" value="ECO:0007669"/>
    <property type="project" value="UniProtKB-KW"/>
</dbReference>
<evidence type="ECO:0000313" key="8">
    <source>
        <dbReference type="EMBL" id="ACK36897.1"/>
    </source>
</evidence>
<reference evidence="8" key="2">
    <citation type="journal article" date="2009" name="Mol. Biol. Evol.">
        <title>The chloroplast genomes of the green algae Pyramimonas, Monomastix, and Pycnococcus shed new light on the evolutionary history of prasinophytes and the origin of the secondary chloroplasts of euglenids.</title>
        <authorList>
            <person name="Turmel M."/>
            <person name="Gagnon M.C."/>
            <person name="O'Kelly C.J."/>
            <person name="Otis C."/>
            <person name="Lemieux C."/>
        </authorList>
    </citation>
    <scope>NUCLEOTIDE SEQUENCE</scope>
</reference>
<evidence type="ECO:0000256" key="5">
    <source>
        <dbReference type="ARBA" id="ARBA00023136"/>
    </source>
</evidence>
<name>C0JWN8_MONSK</name>
<dbReference type="HAMAP" id="MF_01329">
    <property type="entry name" value="PSII_Psb30_Ycf12"/>
    <property type="match status" value="1"/>
</dbReference>
<evidence type="ECO:0000256" key="7">
    <source>
        <dbReference type="HAMAP-Rule" id="MF_01329"/>
    </source>
</evidence>
<dbReference type="AlphaFoldDB" id="C0JWN8"/>
<dbReference type="InterPro" id="IPR010284">
    <property type="entry name" value="PSII_Ycf12_core-subunit"/>
</dbReference>
<comment type="subcellular location">
    <subcellularLocation>
        <location evidence="1">Membrane</location>
        <topology evidence="1">Single-pass membrane protein</topology>
    </subcellularLocation>
    <subcellularLocation>
        <location evidence="7">Plastid</location>
        <location evidence="7">Chloroplast thylakoid membrane</location>
        <topology evidence="7">Single-pass membrane protein</topology>
    </subcellularLocation>
</comment>
<dbReference type="GO" id="GO:0009535">
    <property type="term" value="C:chloroplast thylakoid membrane"/>
    <property type="evidence" value="ECO:0007669"/>
    <property type="project" value="UniProtKB-SubCell"/>
</dbReference>
<protein>
    <recommendedName>
        <fullName evidence="7">Photosystem II reaction center protein Psb30</fullName>
    </recommendedName>
    <alternativeName>
        <fullName evidence="7">Photosystem II reaction center protein Ycf12</fullName>
    </alternativeName>
</protein>